<dbReference type="AlphaFoldDB" id="A0AAD8KEE0"/>
<sequence>MCGYTVLNIEKVCASSYVCAAQTTRRHCHLQTVCFFEDVSLKRSTQPLPGVDLDQPLLRFFKQLITQQPTFSIQFNSYLLISISITYA</sequence>
<evidence type="ECO:0000313" key="1">
    <source>
        <dbReference type="EMBL" id="KAK1421454.1"/>
    </source>
</evidence>
<accession>A0AAD8KEE0</accession>
<evidence type="ECO:0000313" key="2">
    <source>
        <dbReference type="Proteomes" id="UP001229421"/>
    </source>
</evidence>
<protein>
    <submittedName>
        <fullName evidence="1">Uncharacterized protein</fullName>
    </submittedName>
</protein>
<proteinExistence type="predicted"/>
<reference evidence="1" key="1">
    <citation type="journal article" date="2023" name="bioRxiv">
        <title>Improved chromosome-level genome assembly for marigold (Tagetes erecta).</title>
        <authorList>
            <person name="Jiang F."/>
            <person name="Yuan L."/>
            <person name="Wang S."/>
            <person name="Wang H."/>
            <person name="Xu D."/>
            <person name="Wang A."/>
            <person name="Fan W."/>
        </authorList>
    </citation>
    <scope>NUCLEOTIDE SEQUENCE</scope>
    <source>
        <strain evidence="1">WSJ</strain>
        <tissue evidence="1">Leaf</tissue>
    </source>
</reference>
<organism evidence="1 2">
    <name type="scientific">Tagetes erecta</name>
    <name type="common">African marigold</name>
    <dbReference type="NCBI Taxonomy" id="13708"/>
    <lineage>
        <taxon>Eukaryota</taxon>
        <taxon>Viridiplantae</taxon>
        <taxon>Streptophyta</taxon>
        <taxon>Embryophyta</taxon>
        <taxon>Tracheophyta</taxon>
        <taxon>Spermatophyta</taxon>
        <taxon>Magnoliopsida</taxon>
        <taxon>eudicotyledons</taxon>
        <taxon>Gunneridae</taxon>
        <taxon>Pentapetalae</taxon>
        <taxon>asterids</taxon>
        <taxon>campanulids</taxon>
        <taxon>Asterales</taxon>
        <taxon>Asteraceae</taxon>
        <taxon>Asteroideae</taxon>
        <taxon>Heliantheae alliance</taxon>
        <taxon>Tageteae</taxon>
        <taxon>Tagetes</taxon>
    </lineage>
</organism>
<dbReference type="EMBL" id="JAUHHV010000006">
    <property type="protein sequence ID" value="KAK1421454.1"/>
    <property type="molecule type" value="Genomic_DNA"/>
</dbReference>
<comment type="caution">
    <text evidence="1">The sequence shown here is derived from an EMBL/GenBank/DDBJ whole genome shotgun (WGS) entry which is preliminary data.</text>
</comment>
<keyword evidence="2" id="KW-1185">Reference proteome</keyword>
<dbReference type="Proteomes" id="UP001229421">
    <property type="component" value="Unassembled WGS sequence"/>
</dbReference>
<name>A0AAD8KEE0_TARER</name>
<gene>
    <name evidence="1" type="ORF">QVD17_23798</name>
</gene>